<keyword evidence="1" id="KW-0732">Signal</keyword>
<feature type="signal peptide" evidence="1">
    <location>
        <begin position="1"/>
        <end position="19"/>
    </location>
</feature>
<feature type="chain" id="PRO_5040845947" evidence="1">
    <location>
        <begin position="20"/>
        <end position="206"/>
    </location>
</feature>
<evidence type="ECO:0000313" key="2">
    <source>
        <dbReference type="EMBL" id="KAJ5166009.1"/>
    </source>
</evidence>
<keyword evidence="3" id="KW-1185">Reference proteome</keyword>
<proteinExistence type="predicted"/>
<reference evidence="2" key="1">
    <citation type="submission" date="2022-11" db="EMBL/GenBank/DDBJ databases">
        <authorList>
            <person name="Petersen C."/>
        </authorList>
    </citation>
    <scope>NUCLEOTIDE SEQUENCE</scope>
    <source>
        <strain evidence="2">IBT 21917</strain>
    </source>
</reference>
<dbReference type="Proteomes" id="UP001146351">
    <property type="component" value="Unassembled WGS sequence"/>
</dbReference>
<protein>
    <submittedName>
        <fullName evidence="2">Uncharacterized protein</fullName>
    </submittedName>
</protein>
<sequence length="206" mass="22364">MQFRSSLIRLSLLATLAAAVNIRNYNHAGCQGRYEQCSDINENVCCDRIAVGRNASRNSYSSSTFSNLPATALGLVCQSQSRYDHCSQVVDASWGDNACAGRGNDLAGSFWFTCHGCPWPTPTPGGNTTVVEDAVWAVLRVAHEQHVAGLVQADLVSIEGHLFPVNYGVPGDVTGEVYRVFDNDSLGLDDLPAHVRSYELVQKQSR</sequence>
<evidence type="ECO:0000256" key="1">
    <source>
        <dbReference type="SAM" id="SignalP"/>
    </source>
</evidence>
<dbReference type="EMBL" id="JAPQKO010000004">
    <property type="protein sequence ID" value="KAJ5166009.1"/>
    <property type="molecule type" value="Genomic_DNA"/>
</dbReference>
<evidence type="ECO:0000313" key="3">
    <source>
        <dbReference type="Proteomes" id="UP001146351"/>
    </source>
</evidence>
<accession>A0A9W9I3U4</accession>
<reference evidence="2" key="2">
    <citation type="journal article" date="2023" name="IMA Fungus">
        <title>Comparative genomic study of the Penicillium genus elucidates a diverse pangenome and 15 lateral gene transfer events.</title>
        <authorList>
            <person name="Petersen C."/>
            <person name="Sorensen T."/>
            <person name="Nielsen M.R."/>
            <person name="Sondergaard T.E."/>
            <person name="Sorensen J.L."/>
            <person name="Fitzpatrick D.A."/>
            <person name="Frisvad J.C."/>
            <person name="Nielsen K.L."/>
        </authorList>
    </citation>
    <scope>NUCLEOTIDE SEQUENCE</scope>
    <source>
        <strain evidence="2">IBT 21917</strain>
    </source>
</reference>
<dbReference type="OrthoDB" id="4732505at2759"/>
<organism evidence="2 3">
    <name type="scientific">Penicillium capsulatum</name>
    <dbReference type="NCBI Taxonomy" id="69766"/>
    <lineage>
        <taxon>Eukaryota</taxon>
        <taxon>Fungi</taxon>
        <taxon>Dikarya</taxon>
        <taxon>Ascomycota</taxon>
        <taxon>Pezizomycotina</taxon>
        <taxon>Eurotiomycetes</taxon>
        <taxon>Eurotiomycetidae</taxon>
        <taxon>Eurotiales</taxon>
        <taxon>Aspergillaceae</taxon>
        <taxon>Penicillium</taxon>
    </lineage>
</organism>
<gene>
    <name evidence="2" type="ORF">N7492_006305</name>
</gene>
<dbReference type="AlphaFoldDB" id="A0A9W9I3U4"/>
<name>A0A9W9I3U4_9EURO</name>
<comment type="caution">
    <text evidence="2">The sequence shown here is derived from an EMBL/GenBank/DDBJ whole genome shotgun (WGS) entry which is preliminary data.</text>
</comment>